<dbReference type="GO" id="GO:0009055">
    <property type="term" value="F:electron transfer activity"/>
    <property type="evidence" value="ECO:0007669"/>
    <property type="project" value="InterPro"/>
</dbReference>
<dbReference type="InterPro" id="IPR029035">
    <property type="entry name" value="DHS-like_NAD/FAD-binding_dom"/>
</dbReference>
<evidence type="ECO:0000256" key="2">
    <source>
        <dbReference type="ARBA" id="ARBA00005817"/>
    </source>
</evidence>
<dbReference type="Proteomes" id="UP000002630">
    <property type="component" value="Linkage Group LG13"/>
</dbReference>
<dbReference type="Gene3D" id="3.40.50.620">
    <property type="entry name" value="HUPs"/>
    <property type="match status" value="1"/>
</dbReference>
<dbReference type="EMBL" id="FN649738">
    <property type="protein sequence ID" value="CBN77353.1"/>
    <property type="molecule type" value="Genomic_DNA"/>
</dbReference>
<dbReference type="GO" id="GO:0005759">
    <property type="term" value="C:mitochondrial matrix"/>
    <property type="evidence" value="ECO:0007669"/>
    <property type="project" value="UniProtKB-SubCell"/>
</dbReference>
<accession>D8LPP8</accession>
<dbReference type="CDD" id="cd01715">
    <property type="entry name" value="ETF_alpha"/>
    <property type="match status" value="1"/>
</dbReference>
<dbReference type="InterPro" id="IPR001308">
    <property type="entry name" value="ETF_a/FixB"/>
</dbReference>
<evidence type="ECO:0000313" key="5">
    <source>
        <dbReference type="Proteomes" id="UP000002630"/>
    </source>
</evidence>
<dbReference type="SMART" id="SM00893">
    <property type="entry name" value="ETF"/>
    <property type="match status" value="1"/>
</dbReference>
<dbReference type="InterPro" id="IPR014730">
    <property type="entry name" value="ETF_a/b_N"/>
</dbReference>
<dbReference type="Pfam" id="PF00766">
    <property type="entry name" value="ETF_alpha"/>
    <property type="match status" value="1"/>
</dbReference>
<comment type="similarity">
    <text evidence="2">Belongs to the ETF alpha-subunit/FixB family.</text>
</comment>
<gene>
    <name evidence="4" type="ORF">Esi_0053_0033</name>
</gene>
<dbReference type="OrthoDB" id="1715808at2759"/>
<dbReference type="InterPro" id="IPR014731">
    <property type="entry name" value="ETF_asu_C"/>
</dbReference>
<dbReference type="PANTHER" id="PTHR43153:SF1">
    <property type="entry name" value="ELECTRON TRANSFER FLAVOPROTEIN SUBUNIT ALPHA, MITOCHONDRIAL"/>
    <property type="match status" value="1"/>
</dbReference>
<proteinExistence type="inferred from homology"/>
<dbReference type="SUPFAM" id="SSF52402">
    <property type="entry name" value="Adenine nucleotide alpha hydrolases-like"/>
    <property type="match status" value="1"/>
</dbReference>
<dbReference type="PANTHER" id="PTHR43153">
    <property type="entry name" value="ELECTRON TRANSFER FLAVOPROTEIN ALPHA"/>
    <property type="match status" value="1"/>
</dbReference>
<name>D8LPP8_ECTSI</name>
<dbReference type="EMBL" id="FN648741">
    <property type="protein sequence ID" value="CBN77353.1"/>
    <property type="molecule type" value="Genomic_DNA"/>
</dbReference>
<keyword evidence="5" id="KW-1185">Reference proteome</keyword>
<dbReference type="OMA" id="GMSDSKY"/>
<organism evidence="4 5">
    <name type="scientific">Ectocarpus siliculosus</name>
    <name type="common">Brown alga</name>
    <name type="synonym">Conferva siliculosa</name>
    <dbReference type="NCBI Taxonomy" id="2880"/>
    <lineage>
        <taxon>Eukaryota</taxon>
        <taxon>Sar</taxon>
        <taxon>Stramenopiles</taxon>
        <taxon>Ochrophyta</taxon>
        <taxon>PX clade</taxon>
        <taxon>Phaeophyceae</taxon>
        <taxon>Ectocarpales</taxon>
        <taxon>Ectocarpaceae</taxon>
        <taxon>Ectocarpus</taxon>
    </lineage>
</organism>
<dbReference type="AlphaFoldDB" id="D8LPP8"/>
<evidence type="ECO:0000256" key="1">
    <source>
        <dbReference type="ARBA" id="ARBA00004305"/>
    </source>
</evidence>
<dbReference type="GO" id="GO:0033539">
    <property type="term" value="P:fatty acid beta-oxidation using acyl-CoA dehydrogenase"/>
    <property type="evidence" value="ECO:0007669"/>
    <property type="project" value="TreeGrafter"/>
</dbReference>
<dbReference type="Gene3D" id="3.40.50.1220">
    <property type="entry name" value="TPP-binding domain"/>
    <property type="match status" value="1"/>
</dbReference>
<comment type="subcellular location">
    <subcellularLocation>
        <location evidence="1">Mitochondrion matrix</location>
    </subcellularLocation>
</comment>
<protein>
    <recommendedName>
        <fullName evidence="3">Electron transfer flavoprotein alpha/beta-subunit N-terminal domain-containing protein</fullName>
    </recommendedName>
</protein>
<dbReference type="InParanoid" id="D8LPP8"/>
<evidence type="ECO:0000313" key="4">
    <source>
        <dbReference type="EMBL" id="CBN77353.1"/>
    </source>
</evidence>
<dbReference type="SUPFAM" id="SSF52467">
    <property type="entry name" value="DHS-like NAD/FAD-binding domain"/>
    <property type="match status" value="1"/>
</dbReference>
<dbReference type="InterPro" id="IPR014729">
    <property type="entry name" value="Rossmann-like_a/b/a_fold"/>
</dbReference>
<dbReference type="GO" id="GO:0050660">
    <property type="term" value="F:flavin adenine dinucleotide binding"/>
    <property type="evidence" value="ECO:0007669"/>
    <property type="project" value="InterPro"/>
</dbReference>
<dbReference type="Pfam" id="PF01012">
    <property type="entry name" value="ETF"/>
    <property type="match status" value="1"/>
</dbReference>
<dbReference type="eggNOG" id="KOG3954">
    <property type="taxonomic scope" value="Eukaryota"/>
</dbReference>
<dbReference type="InterPro" id="IPR033947">
    <property type="entry name" value="ETF_alpha_N"/>
</dbReference>
<sequence length="267" mass="27258">MIGSRQLLSQACRRQLSSLVVAEHDNSHLLSSTLSAVTAAAQLNGDITMLVLGHDSEGVAKQAAHVAGVSKVLHADDPAYGTWVAENVSRAVATVQANGAYSHILAVSSMAGKNFVGRLGAELDCAPVTDILKVVDEETFVRPMYAGNAVATVRAAGALKILTVRPTSFEKAEATGGTASVEIAVPPESGADAGLASFVSESVSGGDRPDLTTARVVVAGGRGLKDGENFKILEKLADKLGGAVGASRAAVDAGFVANELQVDLAVL</sequence>
<dbReference type="STRING" id="2880.D8LPP8"/>
<feature type="domain" description="Electron transfer flavoprotein alpha/beta-subunit N-terminal" evidence="3">
    <location>
        <begin position="18"/>
        <end position="202"/>
    </location>
</feature>
<reference evidence="4 5" key="1">
    <citation type="journal article" date="2010" name="Nature">
        <title>The Ectocarpus genome and the independent evolution of multicellularity in brown algae.</title>
        <authorList>
            <person name="Cock J.M."/>
            <person name="Sterck L."/>
            <person name="Rouze P."/>
            <person name="Scornet D."/>
            <person name="Allen A.E."/>
            <person name="Amoutzias G."/>
            <person name="Anthouard V."/>
            <person name="Artiguenave F."/>
            <person name="Aury J.M."/>
            <person name="Badger J.H."/>
            <person name="Beszteri B."/>
            <person name="Billiau K."/>
            <person name="Bonnet E."/>
            <person name="Bothwell J.H."/>
            <person name="Bowler C."/>
            <person name="Boyen C."/>
            <person name="Brownlee C."/>
            <person name="Carrano C.J."/>
            <person name="Charrier B."/>
            <person name="Cho G.Y."/>
            <person name="Coelho S.M."/>
            <person name="Collen J."/>
            <person name="Corre E."/>
            <person name="Da Silva C."/>
            <person name="Delage L."/>
            <person name="Delaroque N."/>
            <person name="Dittami S.M."/>
            <person name="Doulbeau S."/>
            <person name="Elias M."/>
            <person name="Farnham G."/>
            <person name="Gachon C.M."/>
            <person name="Gschloessl B."/>
            <person name="Heesch S."/>
            <person name="Jabbari K."/>
            <person name="Jubin C."/>
            <person name="Kawai H."/>
            <person name="Kimura K."/>
            <person name="Kloareg B."/>
            <person name="Kupper F.C."/>
            <person name="Lang D."/>
            <person name="Le Bail A."/>
            <person name="Leblanc C."/>
            <person name="Lerouge P."/>
            <person name="Lohr M."/>
            <person name="Lopez P.J."/>
            <person name="Martens C."/>
            <person name="Maumus F."/>
            <person name="Michel G."/>
            <person name="Miranda-Saavedra D."/>
            <person name="Morales J."/>
            <person name="Moreau H."/>
            <person name="Motomura T."/>
            <person name="Nagasato C."/>
            <person name="Napoli C.A."/>
            <person name="Nelson D.R."/>
            <person name="Nyvall-Collen P."/>
            <person name="Peters A.F."/>
            <person name="Pommier C."/>
            <person name="Potin P."/>
            <person name="Poulain J."/>
            <person name="Quesneville H."/>
            <person name="Read B."/>
            <person name="Rensing S.A."/>
            <person name="Ritter A."/>
            <person name="Rousvoal S."/>
            <person name="Samanta M."/>
            <person name="Samson G."/>
            <person name="Schroeder D.C."/>
            <person name="Segurens B."/>
            <person name="Strittmatter M."/>
            <person name="Tonon T."/>
            <person name="Tregear J.W."/>
            <person name="Valentin K."/>
            <person name="von Dassow P."/>
            <person name="Yamagishi T."/>
            <person name="Van de Peer Y."/>
            <person name="Wincker P."/>
        </authorList>
    </citation>
    <scope>NUCLEOTIDE SEQUENCE [LARGE SCALE GENOMIC DNA]</scope>
    <source>
        <strain evidence="5">Ec32 / CCAP1310/4</strain>
    </source>
</reference>
<evidence type="ECO:0000259" key="3">
    <source>
        <dbReference type="SMART" id="SM00893"/>
    </source>
</evidence>